<sequence length="260" mass="31172">MLIEVFDLYNEIGSLLDLASIYNLMFVSKDDYIFANQIFKKRIKGISYIAYEVEGDTSGRYNQNGSPTDNRINFNWKGKYTYGSVFFRGTRINLYDEFGEFVNKVELSFQRKPHNNNEIEDDDEYNENSELEPEIMFWNDYTAFRVGQFGDLFMEYHSCEPAFLFKLIQKFRNHTLTQAEDLYEFSYDNGWNWLKIHDVNKIGNERLTKLYANEYTGHCYLDLDPRNKQIVFIDHYDEFIKELKLIEEIAKIHKVTFYWV</sequence>
<organism evidence="1">
    <name type="scientific">Klosneuvirus KNV1</name>
    <dbReference type="NCBI Taxonomy" id="1977640"/>
    <lineage>
        <taxon>Viruses</taxon>
        <taxon>Varidnaviria</taxon>
        <taxon>Bamfordvirae</taxon>
        <taxon>Nucleocytoviricota</taxon>
        <taxon>Megaviricetes</taxon>
        <taxon>Imitervirales</taxon>
        <taxon>Mimiviridae</taxon>
        <taxon>Klosneuvirinae</taxon>
        <taxon>Klosneuvirus</taxon>
    </lineage>
</organism>
<protein>
    <submittedName>
        <fullName evidence="1">Uncharacterized protein</fullName>
    </submittedName>
</protein>
<reference evidence="1" key="1">
    <citation type="journal article" date="2017" name="Science">
        <title>Giant viruses with an expanded complement of translation system components.</title>
        <authorList>
            <person name="Schulz F."/>
            <person name="Yutin N."/>
            <person name="Ivanova N.N."/>
            <person name="Ortega D.R."/>
            <person name="Lee T.K."/>
            <person name="Vierheilig J."/>
            <person name="Daims H."/>
            <person name="Horn M."/>
            <person name="Wagner M."/>
            <person name="Jensen G.J."/>
            <person name="Kyrpides N.C."/>
            <person name="Koonin E.V."/>
            <person name="Woyke T."/>
        </authorList>
    </citation>
    <scope>NUCLEOTIDE SEQUENCE</scope>
    <source>
        <strain evidence="1">KNV1</strain>
    </source>
</reference>
<evidence type="ECO:0000313" key="1">
    <source>
        <dbReference type="EMBL" id="ARF11910.1"/>
    </source>
</evidence>
<accession>A0A1V0SJK9</accession>
<gene>
    <name evidence="1" type="ORF">Klosneuvirus_3_45</name>
</gene>
<dbReference type="EMBL" id="KY684110">
    <property type="protein sequence ID" value="ARF11910.1"/>
    <property type="molecule type" value="Genomic_DNA"/>
</dbReference>
<proteinExistence type="predicted"/>
<name>A0A1V0SJK9_9VIRU</name>